<dbReference type="EMBL" id="JAKXMK010000009">
    <property type="protein sequence ID" value="MCH6166387.1"/>
    <property type="molecule type" value="Genomic_DNA"/>
</dbReference>
<evidence type="ECO:0000256" key="1">
    <source>
        <dbReference type="ARBA" id="ARBA00023002"/>
    </source>
</evidence>
<dbReference type="InterPro" id="IPR012349">
    <property type="entry name" value="Split_barrel_FMN-bd"/>
</dbReference>
<proteinExistence type="predicted"/>
<dbReference type="InterPro" id="IPR052019">
    <property type="entry name" value="F420H2_bilvrd_red/Heme_oxyg"/>
</dbReference>
<dbReference type="PANTHER" id="PTHR35176:SF6">
    <property type="entry name" value="HEME OXYGENASE HI_0854-RELATED"/>
    <property type="match status" value="1"/>
</dbReference>
<dbReference type="PANTHER" id="PTHR35176">
    <property type="entry name" value="HEME OXYGENASE HI_0854-RELATED"/>
    <property type="match status" value="1"/>
</dbReference>
<comment type="caution">
    <text evidence="2">The sequence shown here is derived from an EMBL/GenBank/DDBJ whole genome shotgun (WGS) entry which is preliminary data.</text>
</comment>
<reference evidence="2 3" key="1">
    <citation type="submission" date="2022-03" db="EMBL/GenBank/DDBJ databases">
        <title>Pseudonocardia alaer sp. nov., a novel actinomycete isolated from reed forest soil.</title>
        <authorList>
            <person name="Wang L."/>
        </authorList>
    </citation>
    <scope>NUCLEOTIDE SEQUENCE [LARGE SCALE GENOMIC DNA]</scope>
    <source>
        <strain evidence="2 3">Y-16303</strain>
    </source>
</reference>
<organism evidence="2 3">
    <name type="scientific">Pseudonocardia alaniniphila</name>
    <dbReference type="NCBI Taxonomy" id="75291"/>
    <lineage>
        <taxon>Bacteria</taxon>
        <taxon>Bacillati</taxon>
        <taxon>Actinomycetota</taxon>
        <taxon>Actinomycetes</taxon>
        <taxon>Pseudonocardiales</taxon>
        <taxon>Pseudonocardiaceae</taxon>
        <taxon>Pseudonocardia</taxon>
    </lineage>
</organism>
<dbReference type="RefSeq" id="WP_241036419.1">
    <property type="nucleotide sequence ID" value="NZ_BAAAJF010000002.1"/>
</dbReference>
<gene>
    <name evidence="2" type="ORF">MMF94_11890</name>
</gene>
<evidence type="ECO:0000313" key="3">
    <source>
        <dbReference type="Proteomes" id="UP001299970"/>
    </source>
</evidence>
<dbReference type="Proteomes" id="UP001299970">
    <property type="component" value="Unassembled WGS sequence"/>
</dbReference>
<dbReference type="SUPFAM" id="SSF50475">
    <property type="entry name" value="FMN-binding split barrel"/>
    <property type="match status" value="1"/>
</dbReference>
<accession>A0ABS9TCZ2</accession>
<keyword evidence="1" id="KW-0560">Oxidoreductase</keyword>
<dbReference type="Gene3D" id="2.30.110.10">
    <property type="entry name" value="Electron Transport, Fmn-binding Protein, Chain A"/>
    <property type="match status" value="1"/>
</dbReference>
<name>A0ABS9TCZ2_9PSEU</name>
<keyword evidence="3" id="KW-1185">Reference proteome</keyword>
<sequence length="141" mass="15697">MSLVMTEQERQEFLAGVHVGVVAVNREGRAPLAVPIWYDYVPGGEVLIWISRGSVKERLLREAGRFSICAQVETAPYKYATAEGPVIAIDEEPTEEQALRIAGRYLSAEDAAKWVTDNLGADSLLVRMRPEKWLSTDYSKA</sequence>
<evidence type="ECO:0000313" key="2">
    <source>
        <dbReference type="EMBL" id="MCH6166387.1"/>
    </source>
</evidence>
<protein>
    <submittedName>
        <fullName evidence="2">Pyridoxamine 5'-phosphate oxidase family protein</fullName>
    </submittedName>
</protein>